<reference evidence="2" key="1">
    <citation type="journal article" date="2022" name="bioRxiv">
        <title>Sequencing and chromosome-scale assembly of the giantPleurodeles waltlgenome.</title>
        <authorList>
            <person name="Brown T."/>
            <person name="Elewa A."/>
            <person name="Iarovenko S."/>
            <person name="Subramanian E."/>
            <person name="Araus A.J."/>
            <person name="Petzold A."/>
            <person name="Susuki M."/>
            <person name="Suzuki K.-i.T."/>
            <person name="Hayashi T."/>
            <person name="Toyoda A."/>
            <person name="Oliveira C."/>
            <person name="Osipova E."/>
            <person name="Leigh N.D."/>
            <person name="Simon A."/>
            <person name="Yun M.H."/>
        </authorList>
    </citation>
    <scope>NUCLEOTIDE SEQUENCE</scope>
    <source>
        <strain evidence="2">20211129_DDA</strain>
        <tissue evidence="2">Liver</tissue>
    </source>
</reference>
<evidence type="ECO:0000313" key="3">
    <source>
        <dbReference type="Proteomes" id="UP001066276"/>
    </source>
</evidence>
<feature type="compositionally biased region" description="Pro residues" evidence="1">
    <location>
        <begin position="54"/>
        <end position="63"/>
    </location>
</feature>
<proteinExistence type="predicted"/>
<organism evidence="2 3">
    <name type="scientific">Pleurodeles waltl</name>
    <name type="common">Iberian ribbed newt</name>
    <dbReference type="NCBI Taxonomy" id="8319"/>
    <lineage>
        <taxon>Eukaryota</taxon>
        <taxon>Metazoa</taxon>
        <taxon>Chordata</taxon>
        <taxon>Craniata</taxon>
        <taxon>Vertebrata</taxon>
        <taxon>Euteleostomi</taxon>
        <taxon>Amphibia</taxon>
        <taxon>Batrachia</taxon>
        <taxon>Caudata</taxon>
        <taxon>Salamandroidea</taxon>
        <taxon>Salamandridae</taxon>
        <taxon>Pleurodelinae</taxon>
        <taxon>Pleurodeles</taxon>
    </lineage>
</organism>
<evidence type="ECO:0000256" key="1">
    <source>
        <dbReference type="SAM" id="MobiDB-lite"/>
    </source>
</evidence>
<evidence type="ECO:0000313" key="2">
    <source>
        <dbReference type="EMBL" id="KAJ1211320.1"/>
    </source>
</evidence>
<feature type="region of interest" description="Disordered" evidence="1">
    <location>
        <begin position="1"/>
        <end position="247"/>
    </location>
</feature>
<feature type="compositionally biased region" description="Basic residues" evidence="1">
    <location>
        <begin position="88"/>
        <end position="102"/>
    </location>
</feature>
<gene>
    <name evidence="2" type="ORF">NDU88_006680</name>
</gene>
<name>A0AAV7WGC0_PLEWA</name>
<accession>A0AAV7WGC0</accession>
<protein>
    <submittedName>
        <fullName evidence="2">Uncharacterized protein</fullName>
    </submittedName>
</protein>
<dbReference type="EMBL" id="JANPWB010000002">
    <property type="protein sequence ID" value="KAJ1211320.1"/>
    <property type="molecule type" value="Genomic_DNA"/>
</dbReference>
<keyword evidence="3" id="KW-1185">Reference proteome</keyword>
<sequence>MLPQLSTSAKKKEKKKSSAASNRTTMGSSSTKRHCHLWAQTRKGPRPGRRQATPLPPAGPARLPPARSGRRQLITGSPSRGPPPGVLRRNHPSQGQKKRKSRPPAAQEDPLAFNSWGPPHRKGTTCPASHLQVGPAPPSGQPPPGRKGLAPAPRTAREPHATRQPRGTRPSPSPGLQLHGGPQSGKTADGPPSSTSSHLAPAGAQGNPYSALTTARGDSSKPSTLLPRWPDAGRASATPPALRTASR</sequence>
<feature type="compositionally biased region" description="Pro residues" evidence="1">
    <location>
        <begin position="135"/>
        <end position="145"/>
    </location>
</feature>
<dbReference type="Proteomes" id="UP001066276">
    <property type="component" value="Chromosome 1_2"/>
</dbReference>
<feature type="compositionally biased region" description="Polar residues" evidence="1">
    <location>
        <begin position="207"/>
        <end position="223"/>
    </location>
</feature>
<comment type="caution">
    <text evidence="2">The sequence shown here is derived from an EMBL/GenBank/DDBJ whole genome shotgun (WGS) entry which is preliminary data.</text>
</comment>
<dbReference type="AlphaFoldDB" id="A0AAV7WGC0"/>